<evidence type="ECO:0000259" key="4">
    <source>
        <dbReference type="PROSITE" id="PS50949"/>
    </source>
</evidence>
<dbReference type="SMART" id="SM00345">
    <property type="entry name" value="HTH_GNTR"/>
    <property type="match status" value="1"/>
</dbReference>
<dbReference type="AlphaFoldDB" id="A0A318E2S9"/>
<feature type="domain" description="HTH gntR-type" evidence="4">
    <location>
        <begin position="12"/>
        <end position="80"/>
    </location>
</feature>
<keyword evidence="3" id="KW-0804">Transcription</keyword>
<dbReference type="Pfam" id="PF00392">
    <property type="entry name" value="GntR"/>
    <property type="match status" value="1"/>
</dbReference>
<evidence type="ECO:0000256" key="3">
    <source>
        <dbReference type="ARBA" id="ARBA00023163"/>
    </source>
</evidence>
<dbReference type="CDD" id="cd07377">
    <property type="entry name" value="WHTH_GntR"/>
    <property type="match status" value="1"/>
</dbReference>
<dbReference type="PANTHER" id="PTHR43537">
    <property type="entry name" value="TRANSCRIPTIONAL REGULATOR, GNTR FAMILY"/>
    <property type="match status" value="1"/>
</dbReference>
<evidence type="ECO:0000256" key="1">
    <source>
        <dbReference type="ARBA" id="ARBA00023015"/>
    </source>
</evidence>
<proteinExistence type="predicted"/>
<evidence type="ECO:0000313" key="6">
    <source>
        <dbReference type="Proteomes" id="UP000248330"/>
    </source>
</evidence>
<dbReference type="InterPro" id="IPR000524">
    <property type="entry name" value="Tscrpt_reg_HTH_GntR"/>
</dbReference>
<sequence>MTRSAFSVARRESLSDSVYRQIRGKILRGELAAGAPLPAERELSEVTGVNRGAVREAIKRLQQAGLVAVRQGGNSVVLDYLDEGGLELLPNLLVDGDGRLNGGVVRSIMAMRSALAPDIAAAAARKGGARLADELDEVLAQMRAQARDTRALQALALAFWKKLVERGGNIAFRLAFNSMTKTYTQVQDILATVLEPEFRDAENLTAIARAVRTGDPEAARAAGRRHVEIGRQALERALDAVEAQGGRP</sequence>
<keyword evidence="6" id="KW-1185">Reference proteome</keyword>
<evidence type="ECO:0000256" key="2">
    <source>
        <dbReference type="ARBA" id="ARBA00023125"/>
    </source>
</evidence>
<keyword evidence="2 5" id="KW-0238">DNA-binding</keyword>
<dbReference type="SMART" id="SM00895">
    <property type="entry name" value="FCD"/>
    <property type="match status" value="1"/>
</dbReference>
<keyword evidence="1" id="KW-0805">Transcription regulation</keyword>
<dbReference type="EMBL" id="QICN01000010">
    <property type="protein sequence ID" value="PXV65187.1"/>
    <property type="molecule type" value="Genomic_DNA"/>
</dbReference>
<dbReference type="InterPro" id="IPR036388">
    <property type="entry name" value="WH-like_DNA-bd_sf"/>
</dbReference>
<dbReference type="InterPro" id="IPR036390">
    <property type="entry name" value="WH_DNA-bd_sf"/>
</dbReference>
<evidence type="ECO:0000313" key="5">
    <source>
        <dbReference type="EMBL" id="PXV65187.1"/>
    </source>
</evidence>
<dbReference type="PRINTS" id="PR00035">
    <property type="entry name" value="HTHGNTR"/>
</dbReference>
<name>A0A318E2S9_9GAMM</name>
<reference evidence="5 6" key="1">
    <citation type="submission" date="2018-04" db="EMBL/GenBank/DDBJ databases">
        <title>Genomic Encyclopedia of Type Strains, Phase IV (KMG-IV): sequencing the most valuable type-strain genomes for metagenomic binning, comparative biology and taxonomic classification.</title>
        <authorList>
            <person name="Goeker M."/>
        </authorList>
    </citation>
    <scope>NUCLEOTIDE SEQUENCE [LARGE SCALE GENOMIC DNA]</scope>
    <source>
        <strain evidence="5 6">DSM 104150</strain>
    </source>
</reference>
<protein>
    <submittedName>
        <fullName evidence="5">DNA-binding FadR family transcriptional regulator</fullName>
    </submittedName>
</protein>
<dbReference type="GO" id="GO:0003700">
    <property type="term" value="F:DNA-binding transcription factor activity"/>
    <property type="evidence" value="ECO:0007669"/>
    <property type="project" value="InterPro"/>
</dbReference>
<accession>A0A318E2S9</accession>
<dbReference type="RefSeq" id="WP_110266232.1">
    <property type="nucleotide sequence ID" value="NZ_CAWNXA010000010.1"/>
</dbReference>
<dbReference type="Gene3D" id="1.20.120.530">
    <property type="entry name" value="GntR ligand-binding domain-like"/>
    <property type="match status" value="1"/>
</dbReference>
<dbReference type="SUPFAM" id="SSF46785">
    <property type="entry name" value="Winged helix' DNA-binding domain"/>
    <property type="match status" value="1"/>
</dbReference>
<dbReference type="SUPFAM" id="SSF48008">
    <property type="entry name" value="GntR ligand-binding domain-like"/>
    <property type="match status" value="1"/>
</dbReference>
<dbReference type="Proteomes" id="UP000248330">
    <property type="component" value="Unassembled WGS sequence"/>
</dbReference>
<organism evidence="5 6">
    <name type="scientific">Sinimarinibacterium flocculans</name>
    <dbReference type="NCBI Taxonomy" id="985250"/>
    <lineage>
        <taxon>Bacteria</taxon>
        <taxon>Pseudomonadati</taxon>
        <taxon>Pseudomonadota</taxon>
        <taxon>Gammaproteobacteria</taxon>
        <taxon>Nevskiales</taxon>
        <taxon>Nevskiaceae</taxon>
        <taxon>Sinimarinibacterium</taxon>
    </lineage>
</organism>
<gene>
    <name evidence="5" type="ORF">C8D93_1105</name>
</gene>
<dbReference type="Pfam" id="PF07729">
    <property type="entry name" value="FCD"/>
    <property type="match status" value="1"/>
</dbReference>
<dbReference type="Gene3D" id="1.10.10.10">
    <property type="entry name" value="Winged helix-like DNA-binding domain superfamily/Winged helix DNA-binding domain"/>
    <property type="match status" value="1"/>
</dbReference>
<dbReference type="OrthoDB" id="1040417at2"/>
<dbReference type="PROSITE" id="PS50949">
    <property type="entry name" value="HTH_GNTR"/>
    <property type="match status" value="1"/>
</dbReference>
<dbReference type="InterPro" id="IPR008920">
    <property type="entry name" value="TF_FadR/GntR_C"/>
</dbReference>
<dbReference type="PANTHER" id="PTHR43537:SF24">
    <property type="entry name" value="GLUCONATE OPERON TRANSCRIPTIONAL REPRESSOR"/>
    <property type="match status" value="1"/>
</dbReference>
<dbReference type="InterPro" id="IPR011711">
    <property type="entry name" value="GntR_C"/>
</dbReference>
<comment type="caution">
    <text evidence="5">The sequence shown here is derived from an EMBL/GenBank/DDBJ whole genome shotgun (WGS) entry which is preliminary data.</text>
</comment>
<dbReference type="GO" id="GO:0003677">
    <property type="term" value="F:DNA binding"/>
    <property type="evidence" value="ECO:0007669"/>
    <property type="project" value="UniProtKB-KW"/>
</dbReference>